<dbReference type="Pfam" id="PF12840">
    <property type="entry name" value="HTH_20"/>
    <property type="match status" value="1"/>
</dbReference>
<dbReference type="CDD" id="cd00090">
    <property type="entry name" value="HTH_ARSR"/>
    <property type="match status" value="1"/>
</dbReference>
<dbReference type="Gene3D" id="1.10.10.10">
    <property type="entry name" value="Winged helix-like DNA-binding domain superfamily/Winged helix DNA-binding domain"/>
    <property type="match status" value="1"/>
</dbReference>
<dbReference type="InterPro" id="IPR001845">
    <property type="entry name" value="HTH_ArsR_DNA-bd_dom"/>
</dbReference>
<feature type="domain" description="HTH arsR-type" evidence="1">
    <location>
        <begin position="1"/>
        <end position="94"/>
    </location>
</feature>
<dbReference type="PROSITE" id="PS50987">
    <property type="entry name" value="HTH_ARSR_2"/>
    <property type="match status" value="1"/>
</dbReference>
<protein>
    <submittedName>
        <fullName evidence="2">Metalloregulator ArsR/SmtB family transcription factor</fullName>
    </submittedName>
</protein>
<sequence>MANQGVVLDTVFHALADPTRRAVLQRLSKGTATVSELAEPFDMALPSFVKHISVLERSRLITSRKSGRVRTCSLERENLVAAERWFDQLRAQWASRYNNLDNLLAKMSGDKNDE</sequence>
<comment type="caution">
    <text evidence="2">The sequence shown here is derived from an EMBL/GenBank/DDBJ whole genome shotgun (WGS) entry which is preliminary data.</text>
</comment>
<keyword evidence="3" id="KW-1185">Reference proteome</keyword>
<evidence type="ECO:0000313" key="2">
    <source>
        <dbReference type="EMBL" id="MDX8477003.1"/>
    </source>
</evidence>
<gene>
    <name evidence="2" type="ORF">RFN28_00765</name>
</gene>
<dbReference type="EMBL" id="JAVIIW010000001">
    <property type="protein sequence ID" value="MDX8477003.1"/>
    <property type="molecule type" value="Genomic_DNA"/>
</dbReference>
<dbReference type="NCBIfam" id="NF033788">
    <property type="entry name" value="HTH_metalloreg"/>
    <property type="match status" value="1"/>
</dbReference>
<dbReference type="SMART" id="SM00418">
    <property type="entry name" value="HTH_ARSR"/>
    <property type="match status" value="1"/>
</dbReference>
<accession>A0ABU4XQY7</accession>
<dbReference type="Proteomes" id="UP001287059">
    <property type="component" value="Unassembled WGS sequence"/>
</dbReference>
<dbReference type="SUPFAM" id="SSF46785">
    <property type="entry name" value="Winged helix' DNA-binding domain"/>
    <property type="match status" value="1"/>
</dbReference>
<reference evidence="2 3" key="1">
    <citation type="submission" date="2023-08" db="EMBL/GenBank/DDBJ databases">
        <title>Implementing the SeqCode for naming new Mesorhizobium species isolated from Vachellia karroo root nodules.</title>
        <authorList>
            <person name="Van Lill M."/>
        </authorList>
    </citation>
    <scope>NUCLEOTIDE SEQUENCE [LARGE SCALE GENOMIC DNA]</scope>
    <source>
        <strain evidence="2 3">VK24D</strain>
    </source>
</reference>
<evidence type="ECO:0000259" key="1">
    <source>
        <dbReference type="PROSITE" id="PS50987"/>
    </source>
</evidence>
<name>A0ABU4XQY7_9HYPH</name>
<evidence type="ECO:0000313" key="3">
    <source>
        <dbReference type="Proteomes" id="UP001287059"/>
    </source>
</evidence>
<dbReference type="InterPro" id="IPR011991">
    <property type="entry name" value="ArsR-like_HTH"/>
</dbReference>
<dbReference type="InterPro" id="IPR036388">
    <property type="entry name" value="WH-like_DNA-bd_sf"/>
</dbReference>
<dbReference type="PANTHER" id="PTHR38600:SF2">
    <property type="entry name" value="SLL0088 PROTEIN"/>
    <property type="match status" value="1"/>
</dbReference>
<dbReference type="InterPro" id="IPR036390">
    <property type="entry name" value="WH_DNA-bd_sf"/>
</dbReference>
<proteinExistence type="predicted"/>
<dbReference type="PRINTS" id="PR00778">
    <property type="entry name" value="HTHARSR"/>
</dbReference>
<organism evidence="2 3">
    <name type="scientific">Mesorhizobium album</name>
    <dbReference type="NCBI Taxonomy" id="3072314"/>
    <lineage>
        <taxon>Bacteria</taxon>
        <taxon>Pseudomonadati</taxon>
        <taxon>Pseudomonadota</taxon>
        <taxon>Alphaproteobacteria</taxon>
        <taxon>Hyphomicrobiales</taxon>
        <taxon>Phyllobacteriaceae</taxon>
        <taxon>Mesorhizobium</taxon>
    </lineage>
</organism>
<dbReference type="PANTHER" id="PTHR38600">
    <property type="entry name" value="TRANSCRIPTIONAL REGULATORY PROTEIN"/>
    <property type="match status" value="1"/>
</dbReference>
<dbReference type="RefSeq" id="WP_320285450.1">
    <property type="nucleotide sequence ID" value="NZ_JAVIIW010000001.1"/>
</dbReference>